<dbReference type="EC" id="2.7.13.3" evidence="2"/>
<dbReference type="PANTHER" id="PTHR45453:SF1">
    <property type="entry name" value="PHOSPHATE REGULON SENSOR PROTEIN PHOR"/>
    <property type="match status" value="1"/>
</dbReference>
<reference evidence="9" key="1">
    <citation type="submission" date="2022-11" db="EMBL/GenBank/DDBJ databases">
        <title>Marilongibacter aestuarii gen. nov., sp. nov., isolated from tidal flat sediment.</title>
        <authorList>
            <person name="Jiayan W."/>
        </authorList>
    </citation>
    <scope>NUCLEOTIDE SEQUENCE</scope>
    <source>
        <strain evidence="9">Z1-6</strain>
    </source>
</reference>
<keyword evidence="6" id="KW-0902">Two-component regulatory system</keyword>
<dbReference type="GO" id="GO:0016036">
    <property type="term" value="P:cellular response to phosphate starvation"/>
    <property type="evidence" value="ECO:0007669"/>
    <property type="project" value="TreeGrafter"/>
</dbReference>
<sequence>MNKKIFTGLIVLMGISILGIIAVQLVWMNNAIRVKNEMFKRSVIEALHQTVTRLEDIHNFGVVNDMVFSDDSLNWFSNETNDFNFDEDIEWIEKHDSVRVIHKTPSNKKPVKIIREFAPGNNEAVIEITVDDDSLHPKKTQSISYTFSTGNKNNHIILDGEDIDTDRFVVFRKDTIISDADSLYSFTTVKIDSLLTNLEDIEFLKPELSQRVKVKAGNLKRLANKVVTEVSTWDIRQIDETLIYEELKKSLQENNIPLDFEYGIKRDSTFDFPLPVTDSVKVATTQFQTQLYPNDIFQKNIKLAVFFPEKDSFIYRSLNWLLLASFLFSLIILVTFALSIFYILRQKKISEMKSDFINNMTHEFKTPIATISVASDSITNEKVVSNPERIKYFAGMIKKENARMNRQVEDILTIARLDRKDFEFNWETIDVHDLIKDAVQGIALQIEKRGGKIETILNAANPMVSTDRIHCTNVIYNLIDNANKYSVDSPEIKITTWNLPKGVLISVEDKGIGMTKVVQAKIFERFYRQTSGNVHNVKGFGLGLSYVKAVLEANHGTINVQSEPEKGSNFNVFLPFVRE</sequence>
<gene>
    <name evidence="9" type="ORF">OU798_07990</name>
</gene>
<dbReference type="AlphaFoldDB" id="A0A9X3F4L7"/>
<dbReference type="Gene3D" id="1.10.287.130">
    <property type="match status" value="1"/>
</dbReference>
<evidence type="ECO:0000256" key="4">
    <source>
        <dbReference type="ARBA" id="ARBA00022679"/>
    </source>
</evidence>
<evidence type="ECO:0000256" key="6">
    <source>
        <dbReference type="ARBA" id="ARBA00023012"/>
    </source>
</evidence>
<dbReference type="CDD" id="cd00082">
    <property type="entry name" value="HisKA"/>
    <property type="match status" value="1"/>
</dbReference>
<dbReference type="SUPFAM" id="SSF55874">
    <property type="entry name" value="ATPase domain of HSP90 chaperone/DNA topoisomerase II/histidine kinase"/>
    <property type="match status" value="1"/>
</dbReference>
<dbReference type="InterPro" id="IPR003594">
    <property type="entry name" value="HATPase_dom"/>
</dbReference>
<keyword evidence="10" id="KW-1185">Reference proteome</keyword>
<evidence type="ECO:0000256" key="1">
    <source>
        <dbReference type="ARBA" id="ARBA00000085"/>
    </source>
</evidence>
<dbReference type="InterPro" id="IPR036097">
    <property type="entry name" value="HisK_dim/P_sf"/>
</dbReference>
<dbReference type="Proteomes" id="UP001145087">
    <property type="component" value="Unassembled WGS sequence"/>
</dbReference>
<evidence type="ECO:0000313" key="9">
    <source>
        <dbReference type="EMBL" id="MCY1720280.1"/>
    </source>
</evidence>
<evidence type="ECO:0000256" key="5">
    <source>
        <dbReference type="ARBA" id="ARBA00022777"/>
    </source>
</evidence>
<dbReference type="GO" id="GO:0005886">
    <property type="term" value="C:plasma membrane"/>
    <property type="evidence" value="ECO:0007669"/>
    <property type="project" value="TreeGrafter"/>
</dbReference>
<evidence type="ECO:0000256" key="7">
    <source>
        <dbReference type="SAM" id="Phobius"/>
    </source>
</evidence>
<dbReference type="EMBL" id="JAPOHD010000015">
    <property type="protein sequence ID" value="MCY1720280.1"/>
    <property type="molecule type" value="Genomic_DNA"/>
</dbReference>
<proteinExistence type="predicted"/>
<dbReference type="InterPro" id="IPR036890">
    <property type="entry name" value="HATPase_C_sf"/>
</dbReference>
<evidence type="ECO:0000313" key="10">
    <source>
        <dbReference type="Proteomes" id="UP001145087"/>
    </source>
</evidence>
<dbReference type="SMART" id="SM00388">
    <property type="entry name" value="HisKA"/>
    <property type="match status" value="1"/>
</dbReference>
<dbReference type="PRINTS" id="PR00344">
    <property type="entry name" value="BCTRLSENSOR"/>
</dbReference>
<dbReference type="InterPro" id="IPR005467">
    <property type="entry name" value="His_kinase_dom"/>
</dbReference>
<keyword evidence="5 9" id="KW-0418">Kinase</keyword>
<keyword evidence="7" id="KW-1133">Transmembrane helix</keyword>
<feature type="transmembrane region" description="Helical" evidence="7">
    <location>
        <begin position="7"/>
        <end position="27"/>
    </location>
</feature>
<protein>
    <recommendedName>
        <fullName evidence="2">histidine kinase</fullName>
        <ecNumber evidence="2">2.7.13.3</ecNumber>
    </recommendedName>
</protein>
<evidence type="ECO:0000256" key="3">
    <source>
        <dbReference type="ARBA" id="ARBA00022553"/>
    </source>
</evidence>
<dbReference type="Pfam" id="PF02518">
    <property type="entry name" value="HATPase_c"/>
    <property type="match status" value="1"/>
</dbReference>
<evidence type="ECO:0000256" key="2">
    <source>
        <dbReference type="ARBA" id="ARBA00012438"/>
    </source>
</evidence>
<dbReference type="GO" id="GO:0000155">
    <property type="term" value="F:phosphorelay sensor kinase activity"/>
    <property type="evidence" value="ECO:0007669"/>
    <property type="project" value="InterPro"/>
</dbReference>
<dbReference type="SUPFAM" id="SSF47384">
    <property type="entry name" value="Homodimeric domain of signal transducing histidine kinase"/>
    <property type="match status" value="1"/>
</dbReference>
<dbReference type="Pfam" id="PF00512">
    <property type="entry name" value="HisKA"/>
    <property type="match status" value="1"/>
</dbReference>
<keyword evidence="7" id="KW-0812">Transmembrane</keyword>
<dbReference type="SMART" id="SM00387">
    <property type="entry name" value="HATPase_c"/>
    <property type="match status" value="1"/>
</dbReference>
<dbReference type="GO" id="GO:0004721">
    <property type="term" value="F:phosphoprotein phosphatase activity"/>
    <property type="evidence" value="ECO:0007669"/>
    <property type="project" value="TreeGrafter"/>
</dbReference>
<dbReference type="InterPro" id="IPR050351">
    <property type="entry name" value="BphY/WalK/GraS-like"/>
</dbReference>
<dbReference type="RefSeq" id="WP_343332613.1">
    <property type="nucleotide sequence ID" value="NZ_JAPOHD010000015.1"/>
</dbReference>
<keyword evidence="7" id="KW-0472">Membrane</keyword>
<dbReference type="PANTHER" id="PTHR45453">
    <property type="entry name" value="PHOSPHATE REGULON SENSOR PROTEIN PHOR"/>
    <property type="match status" value="1"/>
</dbReference>
<feature type="transmembrane region" description="Helical" evidence="7">
    <location>
        <begin position="320"/>
        <end position="344"/>
    </location>
</feature>
<dbReference type="CDD" id="cd00075">
    <property type="entry name" value="HATPase"/>
    <property type="match status" value="1"/>
</dbReference>
<dbReference type="InterPro" id="IPR004358">
    <property type="entry name" value="Sig_transdc_His_kin-like_C"/>
</dbReference>
<name>A0A9X3F4L7_9BACT</name>
<organism evidence="9 10">
    <name type="scientific">Draconibacterium aestuarii</name>
    <dbReference type="NCBI Taxonomy" id="2998507"/>
    <lineage>
        <taxon>Bacteria</taxon>
        <taxon>Pseudomonadati</taxon>
        <taxon>Bacteroidota</taxon>
        <taxon>Bacteroidia</taxon>
        <taxon>Marinilabiliales</taxon>
        <taxon>Prolixibacteraceae</taxon>
        <taxon>Draconibacterium</taxon>
    </lineage>
</organism>
<feature type="domain" description="Histidine kinase" evidence="8">
    <location>
        <begin position="359"/>
        <end position="578"/>
    </location>
</feature>
<keyword evidence="4" id="KW-0808">Transferase</keyword>
<evidence type="ECO:0000259" key="8">
    <source>
        <dbReference type="PROSITE" id="PS50109"/>
    </source>
</evidence>
<dbReference type="Gene3D" id="3.30.565.10">
    <property type="entry name" value="Histidine kinase-like ATPase, C-terminal domain"/>
    <property type="match status" value="1"/>
</dbReference>
<comment type="catalytic activity">
    <reaction evidence="1">
        <text>ATP + protein L-histidine = ADP + protein N-phospho-L-histidine.</text>
        <dbReference type="EC" id="2.7.13.3"/>
    </reaction>
</comment>
<accession>A0A9X3F4L7</accession>
<dbReference type="InterPro" id="IPR003661">
    <property type="entry name" value="HisK_dim/P_dom"/>
</dbReference>
<keyword evidence="3" id="KW-0597">Phosphoprotein</keyword>
<comment type="caution">
    <text evidence="9">The sequence shown here is derived from an EMBL/GenBank/DDBJ whole genome shotgun (WGS) entry which is preliminary data.</text>
</comment>
<dbReference type="PROSITE" id="PS50109">
    <property type="entry name" value="HIS_KIN"/>
    <property type="match status" value="1"/>
</dbReference>